<gene>
    <name evidence="1" type="ORF">TNIN_305311</name>
</gene>
<evidence type="ECO:0000313" key="1">
    <source>
        <dbReference type="EMBL" id="GFY67947.1"/>
    </source>
</evidence>
<dbReference type="Proteomes" id="UP000886998">
    <property type="component" value="Unassembled WGS sequence"/>
</dbReference>
<dbReference type="EMBL" id="BMAV01016827">
    <property type="protein sequence ID" value="GFY67947.1"/>
    <property type="molecule type" value="Genomic_DNA"/>
</dbReference>
<name>A0A8X6Y9D4_9ARAC</name>
<organism evidence="1 2">
    <name type="scientific">Trichonephila inaurata madagascariensis</name>
    <dbReference type="NCBI Taxonomy" id="2747483"/>
    <lineage>
        <taxon>Eukaryota</taxon>
        <taxon>Metazoa</taxon>
        <taxon>Ecdysozoa</taxon>
        <taxon>Arthropoda</taxon>
        <taxon>Chelicerata</taxon>
        <taxon>Arachnida</taxon>
        <taxon>Araneae</taxon>
        <taxon>Araneomorphae</taxon>
        <taxon>Entelegynae</taxon>
        <taxon>Araneoidea</taxon>
        <taxon>Nephilidae</taxon>
        <taxon>Trichonephila</taxon>
        <taxon>Trichonephila inaurata</taxon>
    </lineage>
</organism>
<evidence type="ECO:0000313" key="2">
    <source>
        <dbReference type="Proteomes" id="UP000886998"/>
    </source>
</evidence>
<reference evidence="1" key="1">
    <citation type="submission" date="2020-08" db="EMBL/GenBank/DDBJ databases">
        <title>Multicomponent nature underlies the extraordinary mechanical properties of spider dragline silk.</title>
        <authorList>
            <person name="Kono N."/>
            <person name="Nakamura H."/>
            <person name="Mori M."/>
            <person name="Yoshida Y."/>
            <person name="Ohtoshi R."/>
            <person name="Malay A.D."/>
            <person name="Moran D.A.P."/>
            <person name="Tomita M."/>
            <person name="Numata K."/>
            <person name="Arakawa K."/>
        </authorList>
    </citation>
    <scope>NUCLEOTIDE SEQUENCE</scope>
</reference>
<protein>
    <submittedName>
        <fullName evidence="1">Uncharacterized protein</fullName>
    </submittedName>
</protein>
<dbReference type="AlphaFoldDB" id="A0A8X6Y9D4"/>
<sequence length="74" mass="8083">MLFVKFCIVSHDVENSRQVISTDPLGSFRADTENEGLTHSSDGQQVIHLPSYGTADRKNVPSDCVGKACNSTDR</sequence>
<keyword evidence="2" id="KW-1185">Reference proteome</keyword>
<dbReference type="OrthoDB" id="10420598at2759"/>
<accession>A0A8X6Y9D4</accession>
<proteinExistence type="predicted"/>
<comment type="caution">
    <text evidence="1">The sequence shown here is derived from an EMBL/GenBank/DDBJ whole genome shotgun (WGS) entry which is preliminary data.</text>
</comment>